<dbReference type="PROSITE" id="PS00108">
    <property type="entry name" value="PROTEIN_KINASE_ST"/>
    <property type="match status" value="1"/>
</dbReference>
<keyword evidence="24" id="KW-1185">Reference proteome</keyword>
<feature type="chain" id="PRO_5042242106" description="Protein kinase domain-containing protein" evidence="21">
    <location>
        <begin position="39"/>
        <end position="1239"/>
    </location>
</feature>
<dbReference type="PANTHER" id="PTHR48053">
    <property type="entry name" value="LEUCINE RICH REPEAT FAMILY PROTEIN, EXPRESSED"/>
    <property type="match status" value="1"/>
</dbReference>
<feature type="domain" description="Protein kinase" evidence="22">
    <location>
        <begin position="770"/>
        <end position="1048"/>
    </location>
</feature>
<dbReference type="SMART" id="SM00369">
    <property type="entry name" value="LRR_TYP"/>
    <property type="match status" value="7"/>
</dbReference>
<dbReference type="SMART" id="SM00220">
    <property type="entry name" value="S_TKc"/>
    <property type="match status" value="1"/>
</dbReference>
<keyword evidence="3" id="KW-1003">Cell membrane</keyword>
<dbReference type="InterPro" id="IPR051716">
    <property type="entry name" value="Plant_RL_S/T_kinase"/>
</dbReference>
<keyword evidence="6" id="KW-0433">Leucine-rich repeat</keyword>
<feature type="signal peptide" evidence="21">
    <location>
        <begin position="1"/>
        <end position="38"/>
    </location>
</feature>
<dbReference type="FunFam" id="3.30.200.20:FF:000642">
    <property type="entry name" value="Putative LRR receptor-like serine/threonine-protein kinase"/>
    <property type="match status" value="1"/>
</dbReference>
<dbReference type="InterPro" id="IPR032675">
    <property type="entry name" value="LRR_dom_sf"/>
</dbReference>
<keyword evidence="11 20" id="KW-0547">Nucleotide-binding</keyword>
<dbReference type="FunFam" id="3.80.10.10:FF:000775">
    <property type="entry name" value="Predicted protein"/>
    <property type="match status" value="1"/>
</dbReference>
<keyword evidence="18" id="KW-0675">Receptor</keyword>
<dbReference type="Pfam" id="PF00069">
    <property type="entry name" value="Pkinase"/>
    <property type="match status" value="1"/>
</dbReference>
<comment type="subcellular location">
    <subcellularLocation>
        <location evidence="1">Cell membrane</location>
        <topology evidence="1">Single-pass type I membrane protein</topology>
    </subcellularLocation>
</comment>
<evidence type="ECO:0000256" key="13">
    <source>
        <dbReference type="ARBA" id="ARBA00022840"/>
    </source>
</evidence>
<dbReference type="InterPro" id="IPR013210">
    <property type="entry name" value="LRR_N_plant-typ"/>
</dbReference>
<keyword evidence="17" id="KW-1015">Disulfide bond</keyword>
<dbReference type="Gene3D" id="1.10.510.10">
    <property type="entry name" value="Transferase(Phosphotransferase) domain 1"/>
    <property type="match status" value="1"/>
</dbReference>
<evidence type="ECO:0000259" key="22">
    <source>
        <dbReference type="PROSITE" id="PS50011"/>
    </source>
</evidence>
<dbReference type="GO" id="GO:2000280">
    <property type="term" value="P:regulation of root development"/>
    <property type="evidence" value="ECO:0007669"/>
    <property type="project" value="UniProtKB-ARBA"/>
</dbReference>
<keyword evidence="12" id="KW-0418">Kinase</keyword>
<dbReference type="AlphaFoldDB" id="A0AAD2DND7"/>
<evidence type="ECO:0000256" key="21">
    <source>
        <dbReference type="SAM" id="SignalP"/>
    </source>
</evidence>
<sequence length="1239" mass="135414">MPAPLRNHLFSPPNNLFFFNLFLSINSLLFSTCHSIDAQGQALLTWKNSLNISTNALKSWNSADKSPCNWFGIHCNSKGDVTELSLKAVALQGPLPSNFQQLKFLNILILSSTNLTGTIPKEFGDYLELVLIDISDNSITGEIPVELCMLNKLKTLSLNSNLLKGIIPSDIGDLSNLKSLTLYDNQLDGEIPRSIGKLSNLEIFRAGGNQNLKGELPLEIGNCTNLVIVGLAETSISGRLPSSIGMLKRLQTLAIYTSLLSGPIPEEIGNCSDLQNIFLYQNSISGSIPVLVGKLKRLQSLLLWQNSMVGTIPYELGSCSDVTVIDLSENLLTGSIPTSFGSLLKLEELQLSVNQLSGTIPTEISNCTALNHLEVDNNEISGEIPVQIGKLKSLTLFFAWQNNLTGSIPESLSECENLQALDLSYNSLSGPVPQQIFELKNLTKLLLIFNELSGFIPPNIGNCTNLYRLRLSKNRLGGTIPSEIGNLKILNFLDMSNNHFMGGIPPSISECENLEFLDLHSNLLTSPVPDTLPKSLQFVDISDNRLTGSLAPGIGSLTELTKLNLGKNQLSGRIPAEILSCSKLQLLDLGNNRLSGDIPKELGQLPSLEISLNLSCNQLTGEIPTEFSSLDKLGIIDLSHNKLSGKLDILKSLQNLVTLNVSFNEFSGELPNTPFFRKLPLNDLAGNQDLYISGGVKTPADSMGPREHAKSMMKFAMSILVSISVVLVLLAVYIITRTHLVHSGSTEVDNWEMTFYQKTDFSIDDIVRNLTSANVIGTGSSGVVYRVTVPNGENLAVKKMWSSEESGAFSSEIRTLGSIRHKNIVRLLGWGSNQNMKLLFYDYLPNGSLSSLLHAAGKGGAEWETKYDVVLGVAHALAYLHHDCVPPIMHGDVKSMNVLLGPRMEAYLGDFGLARLINNDICTDISKQNQRPQLAGSYGYMAPEHASMQHITEKSDVYSFGVVLLEVLTGRHPLDPTLPGGAHLVQWVRDHLHSKGNPVDVLDSKLRGRADPQMHEMLQTLAVSFLCVSIRADDRPIMKDVVAMLEEIRHVDPIRSDTDSLKGDLSAPPKSFPTKNVISQGSTSCSFAFTDDSICSNEDNKSTGKTCNNLHWKIELSNSSKALAADSGRAKRTLAMPFGPFYTTRLQPKFPQIPHHSPPQRWRSCTATAATTQRDFPKSPIIHRRSGGAHCTAIVAATQCSSDVVECSAVYTVDSYDVPFTPGLVEADFWQIVRSLESK</sequence>
<dbReference type="InterPro" id="IPR003591">
    <property type="entry name" value="Leu-rich_rpt_typical-subtyp"/>
</dbReference>
<dbReference type="PROSITE" id="PS00107">
    <property type="entry name" value="PROTEIN_KINASE_ATP"/>
    <property type="match status" value="1"/>
</dbReference>
<evidence type="ECO:0000256" key="17">
    <source>
        <dbReference type="ARBA" id="ARBA00023157"/>
    </source>
</evidence>
<evidence type="ECO:0000256" key="8">
    <source>
        <dbReference type="ARBA" id="ARBA00022692"/>
    </source>
</evidence>
<dbReference type="FunFam" id="1.10.510.10:FF:000276">
    <property type="entry name" value="LRR receptor-like serine/threonine-protein kinase RCH1"/>
    <property type="match status" value="1"/>
</dbReference>
<proteinExistence type="inferred from homology"/>
<dbReference type="GO" id="GO:0005886">
    <property type="term" value="C:plasma membrane"/>
    <property type="evidence" value="ECO:0007669"/>
    <property type="project" value="UniProtKB-SubCell"/>
</dbReference>
<evidence type="ECO:0000313" key="23">
    <source>
        <dbReference type="EMBL" id="CAI9760359.1"/>
    </source>
</evidence>
<dbReference type="PANTHER" id="PTHR48053:SF165">
    <property type="entry name" value="RECEPTOR-LIKE PROTEIN KINASE 2 ISOFORM X2"/>
    <property type="match status" value="1"/>
</dbReference>
<evidence type="ECO:0000256" key="5">
    <source>
        <dbReference type="ARBA" id="ARBA00022553"/>
    </source>
</evidence>
<protein>
    <recommendedName>
        <fullName evidence="22">Protein kinase domain-containing protein</fullName>
    </recommendedName>
</protein>
<dbReference type="InterPro" id="IPR008271">
    <property type="entry name" value="Ser/Thr_kinase_AS"/>
</dbReference>
<evidence type="ECO:0000256" key="2">
    <source>
        <dbReference type="ARBA" id="ARBA00008684"/>
    </source>
</evidence>
<evidence type="ECO:0000256" key="4">
    <source>
        <dbReference type="ARBA" id="ARBA00022527"/>
    </source>
</evidence>
<evidence type="ECO:0000256" key="12">
    <source>
        <dbReference type="ARBA" id="ARBA00022777"/>
    </source>
</evidence>
<dbReference type="GO" id="GO:0051707">
    <property type="term" value="P:response to other organism"/>
    <property type="evidence" value="ECO:0007669"/>
    <property type="project" value="UniProtKB-ARBA"/>
</dbReference>
<dbReference type="Gene3D" id="3.30.200.20">
    <property type="entry name" value="Phosphorylase Kinase, domain 1"/>
    <property type="match status" value="1"/>
</dbReference>
<accession>A0AAD2DND7</accession>
<dbReference type="GO" id="GO:0005524">
    <property type="term" value="F:ATP binding"/>
    <property type="evidence" value="ECO:0007669"/>
    <property type="project" value="UniProtKB-UniRule"/>
</dbReference>
<keyword evidence="8" id="KW-0812">Transmembrane</keyword>
<dbReference type="InterPro" id="IPR000719">
    <property type="entry name" value="Prot_kinase_dom"/>
</dbReference>
<dbReference type="InterPro" id="IPR011009">
    <property type="entry name" value="Kinase-like_dom_sf"/>
</dbReference>
<evidence type="ECO:0000256" key="18">
    <source>
        <dbReference type="ARBA" id="ARBA00023170"/>
    </source>
</evidence>
<dbReference type="Pfam" id="PF08263">
    <property type="entry name" value="LRRNT_2"/>
    <property type="match status" value="1"/>
</dbReference>
<dbReference type="FunFam" id="3.80.10.10:FF:001194">
    <property type="entry name" value="Leucine-rich receptor-like protein kinase family protein"/>
    <property type="match status" value="1"/>
</dbReference>
<dbReference type="GO" id="GO:0006952">
    <property type="term" value="P:defense response"/>
    <property type="evidence" value="ECO:0007669"/>
    <property type="project" value="UniProtKB-ARBA"/>
</dbReference>
<keyword evidence="15" id="KW-1133">Transmembrane helix</keyword>
<evidence type="ECO:0000256" key="10">
    <source>
        <dbReference type="ARBA" id="ARBA00022737"/>
    </source>
</evidence>
<evidence type="ECO:0000256" key="15">
    <source>
        <dbReference type="ARBA" id="ARBA00022989"/>
    </source>
</evidence>
<keyword evidence="16" id="KW-0472">Membrane</keyword>
<keyword evidence="7" id="KW-0808">Transferase</keyword>
<dbReference type="GO" id="GO:0010082">
    <property type="term" value="P:regulation of root meristem growth"/>
    <property type="evidence" value="ECO:0007669"/>
    <property type="project" value="UniProtKB-ARBA"/>
</dbReference>
<gene>
    <name evidence="23" type="ORF">FPE_LOCUS7789</name>
</gene>
<dbReference type="GO" id="GO:0004674">
    <property type="term" value="F:protein serine/threonine kinase activity"/>
    <property type="evidence" value="ECO:0007669"/>
    <property type="project" value="UniProtKB-KW"/>
</dbReference>
<dbReference type="InterPro" id="IPR017441">
    <property type="entry name" value="Protein_kinase_ATP_BS"/>
</dbReference>
<evidence type="ECO:0000256" key="11">
    <source>
        <dbReference type="ARBA" id="ARBA00022741"/>
    </source>
</evidence>
<comment type="similarity">
    <text evidence="2">Belongs to the protein kinase superfamily. Ser/Thr protein kinase family.</text>
</comment>
<dbReference type="GO" id="GO:0010078">
    <property type="term" value="P:maintenance of root meristem identity"/>
    <property type="evidence" value="ECO:0007669"/>
    <property type="project" value="UniProtKB-ARBA"/>
</dbReference>
<evidence type="ECO:0000256" key="16">
    <source>
        <dbReference type="ARBA" id="ARBA00023136"/>
    </source>
</evidence>
<keyword evidence="19" id="KW-0325">Glycoprotein</keyword>
<evidence type="ECO:0000313" key="24">
    <source>
        <dbReference type="Proteomes" id="UP000834106"/>
    </source>
</evidence>
<organism evidence="23 24">
    <name type="scientific">Fraxinus pennsylvanica</name>
    <dbReference type="NCBI Taxonomy" id="56036"/>
    <lineage>
        <taxon>Eukaryota</taxon>
        <taxon>Viridiplantae</taxon>
        <taxon>Streptophyta</taxon>
        <taxon>Embryophyta</taxon>
        <taxon>Tracheophyta</taxon>
        <taxon>Spermatophyta</taxon>
        <taxon>Magnoliopsida</taxon>
        <taxon>eudicotyledons</taxon>
        <taxon>Gunneridae</taxon>
        <taxon>Pentapetalae</taxon>
        <taxon>asterids</taxon>
        <taxon>lamiids</taxon>
        <taxon>Lamiales</taxon>
        <taxon>Oleaceae</taxon>
        <taxon>Oleeae</taxon>
        <taxon>Fraxinus</taxon>
    </lineage>
</organism>
<dbReference type="SUPFAM" id="SSF52047">
    <property type="entry name" value="RNI-like"/>
    <property type="match status" value="2"/>
</dbReference>
<dbReference type="InterPro" id="IPR001611">
    <property type="entry name" value="Leu-rich_rpt"/>
</dbReference>
<keyword evidence="5" id="KW-0597">Phosphoprotein</keyword>
<evidence type="ECO:0000256" key="19">
    <source>
        <dbReference type="ARBA" id="ARBA00023180"/>
    </source>
</evidence>
<dbReference type="Proteomes" id="UP000834106">
    <property type="component" value="Chromosome 4"/>
</dbReference>
<evidence type="ECO:0000256" key="9">
    <source>
        <dbReference type="ARBA" id="ARBA00022729"/>
    </source>
</evidence>
<keyword evidence="10" id="KW-0677">Repeat</keyword>
<dbReference type="GO" id="GO:0001653">
    <property type="term" value="F:peptide receptor activity"/>
    <property type="evidence" value="ECO:0007669"/>
    <property type="project" value="UniProtKB-ARBA"/>
</dbReference>
<evidence type="ECO:0000256" key="14">
    <source>
        <dbReference type="ARBA" id="ARBA00022843"/>
    </source>
</evidence>
<dbReference type="Pfam" id="PF13855">
    <property type="entry name" value="LRR_8"/>
    <property type="match status" value="1"/>
</dbReference>
<dbReference type="Pfam" id="PF00560">
    <property type="entry name" value="LRR_1"/>
    <property type="match status" value="8"/>
</dbReference>
<reference evidence="23" key="1">
    <citation type="submission" date="2023-05" db="EMBL/GenBank/DDBJ databases">
        <authorList>
            <person name="Huff M."/>
        </authorList>
    </citation>
    <scope>NUCLEOTIDE SEQUENCE</scope>
</reference>
<evidence type="ECO:0000256" key="3">
    <source>
        <dbReference type="ARBA" id="ARBA00022475"/>
    </source>
</evidence>
<dbReference type="FunFam" id="3.80.10.10:FF:001034">
    <property type="entry name" value="Leucine-rich receptor-like protein kinase family protein"/>
    <property type="match status" value="1"/>
</dbReference>
<name>A0AAD2DND7_9LAMI</name>
<keyword evidence="14" id="KW-0832">Ubl conjugation</keyword>
<dbReference type="EMBL" id="OU503039">
    <property type="protein sequence ID" value="CAI9760359.1"/>
    <property type="molecule type" value="Genomic_DNA"/>
</dbReference>
<evidence type="ECO:0000256" key="20">
    <source>
        <dbReference type="PROSITE-ProRule" id="PRU10141"/>
    </source>
</evidence>
<dbReference type="FunFam" id="3.80.10.10:FF:000270">
    <property type="entry name" value="Putative LRR receptor-like serine/threonine-protein kinase"/>
    <property type="match status" value="1"/>
</dbReference>
<keyword evidence="4" id="KW-0723">Serine/threonine-protein kinase</keyword>
<keyword evidence="9 21" id="KW-0732">Signal</keyword>
<dbReference type="SUPFAM" id="SSF56112">
    <property type="entry name" value="Protein kinase-like (PK-like)"/>
    <property type="match status" value="1"/>
</dbReference>
<evidence type="ECO:0000256" key="7">
    <source>
        <dbReference type="ARBA" id="ARBA00022679"/>
    </source>
</evidence>
<dbReference type="Gene3D" id="3.80.10.10">
    <property type="entry name" value="Ribonuclease Inhibitor"/>
    <property type="match status" value="5"/>
</dbReference>
<keyword evidence="13 20" id="KW-0067">ATP-binding</keyword>
<feature type="binding site" evidence="20">
    <location>
        <position position="799"/>
    </location>
    <ligand>
        <name>ATP</name>
        <dbReference type="ChEBI" id="CHEBI:30616"/>
    </ligand>
</feature>
<evidence type="ECO:0000256" key="6">
    <source>
        <dbReference type="ARBA" id="ARBA00022614"/>
    </source>
</evidence>
<dbReference type="GO" id="GO:0042277">
    <property type="term" value="F:peptide binding"/>
    <property type="evidence" value="ECO:0007669"/>
    <property type="project" value="UniProtKB-ARBA"/>
</dbReference>
<evidence type="ECO:0000256" key="1">
    <source>
        <dbReference type="ARBA" id="ARBA00004251"/>
    </source>
</evidence>
<dbReference type="PROSITE" id="PS50011">
    <property type="entry name" value="PROTEIN_KINASE_DOM"/>
    <property type="match status" value="1"/>
</dbReference>